<dbReference type="EMBL" id="JBHUNE010000005">
    <property type="protein sequence ID" value="MFD2757935.1"/>
    <property type="molecule type" value="Genomic_DNA"/>
</dbReference>
<dbReference type="RefSeq" id="WP_019619314.1">
    <property type="nucleotide sequence ID" value="NZ_JBHUNE010000005.1"/>
</dbReference>
<keyword evidence="2" id="KW-1185">Reference proteome</keyword>
<evidence type="ECO:0000313" key="1">
    <source>
        <dbReference type="EMBL" id="MFD2757935.1"/>
    </source>
</evidence>
<reference evidence="2" key="1">
    <citation type="journal article" date="2019" name="Int. J. Syst. Evol. Microbiol.">
        <title>The Global Catalogue of Microorganisms (GCM) 10K type strain sequencing project: providing services to taxonomists for standard genome sequencing and annotation.</title>
        <authorList>
            <consortium name="The Broad Institute Genomics Platform"/>
            <consortium name="The Broad Institute Genome Sequencing Center for Infectious Disease"/>
            <person name="Wu L."/>
            <person name="Ma J."/>
        </authorList>
    </citation>
    <scope>NUCLEOTIDE SEQUENCE [LARGE SCALE GENOMIC DNA]</scope>
    <source>
        <strain evidence="2">TISTR 1514</strain>
    </source>
</reference>
<name>A0ABW5UWY7_9MICO</name>
<gene>
    <name evidence="1" type="ORF">ACFSW7_06045</name>
</gene>
<dbReference type="Proteomes" id="UP001597492">
    <property type="component" value="Unassembled WGS sequence"/>
</dbReference>
<comment type="caution">
    <text evidence="1">The sequence shown here is derived from an EMBL/GenBank/DDBJ whole genome shotgun (WGS) entry which is preliminary data.</text>
</comment>
<accession>A0ABW5UWY7</accession>
<sequence length="172" mass="18703">MGNGTRDQAWQDELIRLGGSIHQDHEPRLSEDEAAAQQAGIERYYELLDAFRSGEHLDEQAVTAILWSLHPIQDYGIYEAAYGVLSVADGRTLGVATARVLPAWLRARGTHSSIEAAAGMAASDDDASEAFLAVAREWTGPDLDLVRATVDEWVLDDEDWVPIAEALGKVGS</sequence>
<evidence type="ECO:0000313" key="2">
    <source>
        <dbReference type="Proteomes" id="UP001597492"/>
    </source>
</evidence>
<organism evidence="1 2">
    <name type="scientific">Gulosibacter faecalis</name>
    <dbReference type="NCBI Taxonomy" id="272240"/>
    <lineage>
        <taxon>Bacteria</taxon>
        <taxon>Bacillati</taxon>
        <taxon>Actinomycetota</taxon>
        <taxon>Actinomycetes</taxon>
        <taxon>Micrococcales</taxon>
        <taxon>Microbacteriaceae</taxon>
        <taxon>Gulosibacter</taxon>
    </lineage>
</organism>
<proteinExistence type="predicted"/>
<protein>
    <submittedName>
        <fullName evidence="1">Uncharacterized protein</fullName>
    </submittedName>
</protein>